<evidence type="ECO:0000256" key="3">
    <source>
        <dbReference type="ARBA" id="ARBA00022840"/>
    </source>
</evidence>
<dbReference type="EMBL" id="FNJB01000010">
    <property type="protein sequence ID" value="SDP57869.1"/>
    <property type="molecule type" value="Genomic_DNA"/>
</dbReference>
<reference evidence="6" key="1">
    <citation type="submission" date="2016-10" db="EMBL/GenBank/DDBJ databases">
        <authorList>
            <person name="Varghese N."/>
            <person name="Submissions S."/>
        </authorList>
    </citation>
    <scope>NUCLEOTIDE SEQUENCE [LARGE SCALE GENOMIC DNA]</scope>
    <source>
        <strain evidence="6">IBRC-M 10655</strain>
    </source>
</reference>
<dbReference type="SUPFAM" id="SSF52540">
    <property type="entry name" value="P-loop containing nucleoside triphosphate hydrolases"/>
    <property type="match status" value="1"/>
</dbReference>
<dbReference type="GO" id="GO:0005524">
    <property type="term" value="F:ATP binding"/>
    <property type="evidence" value="ECO:0007669"/>
    <property type="project" value="UniProtKB-KW"/>
</dbReference>
<feature type="domain" description="ABC transporter" evidence="4">
    <location>
        <begin position="13"/>
        <end position="261"/>
    </location>
</feature>
<gene>
    <name evidence="5" type="ORF">SAMN05192558_110215</name>
</gene>
<evidence type="ECO:0000313" key="5">
    <source>
        <dbReference type="EMBL" id="SDP57869.1"/>
    </source>
</evidence>
<evidence type="ECO:0000256" key="2">
    <source>
        <dbReference type="ARBA" id="ARBA00022741"/>
    </source>
</evidence>
<sequence>MSAPTLREDLVELQVDSVTLAFGGLRALDDVSFTVRPGTVHALIGPNGAGKSSCFNVISGVYRATSGRVRFGDTELTGQRPHRLAKLGIGRAFQNTALSPHSTVLDNVMLGRHALTTGGFLSCGLRLPWTVKQERRHTERAVEICEFLGLGKVLHAPVAALSYGAAKRTDVARALAVEPTLLLLDEPAAGMNAVETAEMAATIRDLRDALGISILLVEHDMNLVMGIADRVTVLDFGRRIADGTPSEVQADPEVVKAYLGSGSEDA</sequence>
<dbReference type="STRING" id="504798.SAMN05421871_110215"/>
<dbReference type="RefSeq" id="WP_091381161.1">
    <property type="nucleotide sequence ID" value="NZ_FNDV01000010.1"/>
</dbReference>
<proteinExistence type="predicted"/>
<dbReference type="InterPro" id="IPR051120">
    <property type="entry name" value="ABC_AA/LPS_Transport"/>
</dbReference>
<dbReference type="InterPro" id="IPR032823">
    <property type="entry name" value="BCA_ABC_TP_C"/>
</dbReference>
<dbReference type="GO" id="GO:0016887">
    <property type="term" value="F:ATP hydrolysis activity"/>
    <property type="evidence" value="ECO:0007669"/>
    <property type="project" value="InterPro"/>
</dbReference>
<dbReference type="Pfam" id="PF00005">
    <property type="entry name" value="ABC_tran"/>
    <property type="match status" value="1"/>
</dbReference>
<keyword evidence="6" id="KW-1185">Reference proteome</keyword>
<dbReference type="PANTHER" id="PTHR45772">
    <property type="entry name" value="CONSERVED COMPONENT OF ABC TRANSPORTER FOR NATURAL AMINO ACIDS-RELATED"/>
    <property type="match status" value="1"/>
</dbReference>
<dbReference type="GO" id="GO:0005886">
    <property type="term" value="C:plasma membrane"/>
    <property type="evidence" value="ECO:0007669"/>
    <property type="project" value="TreeGrafter"/>
</dbReference>
<organism evidence="5 6">
    <name type="scientific">Actinokineospora alba</name>
    <dbReference type="NCBI Taxonomy" id="504798"/>
    <lineage>
        <taxon>Bacteria</taxon>
        <taxon>Bacillati</taxon>
        <taxon>Actinomycetota</taxon>
        <taxon>Actinomycetes</taxon>
        <taxon>Pseudonocardiales</taxon>
        <taxon>Pseudonocardiaceae</taxon>
        <taxon>Actinokineospora</taxon>
    </lineage>
</organism>
<dbReference type="InterPro" id="IPR003593">
    <property type="entry name" value="AAA+_ATPase"/>
</dbReference>
<dbReference type="FunFam" id="3.40.50.300:FF:000421">
    <property type="entry name" value="Branched-chain amino acid ABC transporter ATP-binding protein"/>
    <property type="match status" value="1"/>
</dbReference>
<keyword evidence="2" id="KW-0547">Nucleotide-binding</keyword>
<keyword evidence="1" id="KW-0813">Transport</keyword>
<dbReference type="OrthoDB" id="8724465at2"/>
<protein>
    <submittedName>
        <fullName evidence="5">Amino acid/amide ABC transporter ATP-binding protein 1, HAAT family</fullName>
    </submittedName>
</protein>
<dbReference type="Pfam" id="PF12399">
    <property type="entry name" value="BCA_ABC_TP_C"/>
    <property type="match status" value="1"/>
</dbReference>
<evidence type="ECO:0000259" key="4">
    <source>
        <dbReference type="PROSITE" id="PS50893"/>
    </source>
</evidence>
<dbReference type="AlphaFoldDB" id="A0A1H0TV78"/>
<evidence type="ECO:0000256" key="1">
    <source>
        <dbReference type="ARBA" id="ARBA00022448"/>
    </source>
</evidence>
<dbReference type="InterPro" id="IPR027417">
    <property type="entry name" value="P-loop_NTPase"/>
</dbReference>
<dbReference type="CDD" id="cd03219">
    <property type="entry name" value="ABC_Mj1267_LivG_branched"/>
    <property type="match status" value="1"/>
</dbReference>
<dbReference type="PANTHER" id="PTHR45772:SF1">
    <property type="entry name" value="ABC TRANSPORTER ATP-BINDING PROTEIN"/>
    <property type="match status" value="1"/>
</dbReference>
<name>A0A1H0TV78_9PSEU</name>
<dbReference type="InterPro" id="IPR003439">
    <property type="entry name" value="ABC_transporter-like_ATP-bd"/>
</dbReference>
<evidence type="ECO:0000313" key="6">
    <source>
        <dbReference type="Proteomes" id="UP000199651"/>
    </source>
</evidence>
<dbReference type="PROSITE" id="PS50893">
    <property type="entry name" value="ABC_TRANSPORTER_2"/>
    <property type="match status" value="1"/>
</dbReference>
<dbReference type="Gene3D" id="3.40.50.300">
    <property type="entry name" value="P-loop containing nucleotide triphosphate hydrolases"/>
    <property type="match status" value="1"/>
</dbReference>
<accession>A0A1H0TV78</accession>
<dbReference type="SMART" id="SM00382">
    <property type="entry name" value="AAA"/>
    <property type="match status" value="1"/>
</dbReference>
<dbReference type="Proteomes" id="UP000199651">
    <property type="component" value="Unassembled WGS sequence"/>
</dbReference>
<keyword evidence="3 5" id="KW-0067">ATP-binding</keyword>